<dbReference type="EMBL" id="VSRR010004721">
    <property type="protein sequence ID" value="MPC40521.1"/>
    <property type="molecule type" value="Genomic_DNA"/>
</dbReference>
<dbReference type="AlphaFoldDB" id="A0A5B7F0J0"/>
<feature type="compositionally biased region" description="Low complexity" evidence="1">
    <location>
        <begin position="64"/>
        <end position="73"/>
    </location>
</feature>
<accession>A0A5B7F0J0</accession>
<name>A0A5B7F0J0_PORTR</name>
<gene>
    <name evidence="2" type="ORF">E2C01_034081</name>
</gene>
<sequence length="116" mass="12829">MINETTRENLFIVKIPATAVIWPVTRAPQIFPARARHLREAKTKSYTERLLPASDVNNDEATRPSPHVPVSSSRLDPRGSRREVIVSLGVFCQWSLPPRLPGFLALAAGTLDGSSR</sequence>
<dbReference type="Proteomes" id="UP000324222">
    <property type="component" value="Unassembled WGS sequence"/>
</dbReference>
<evidence type="ECO:0000313" key="3">
    <source>
        <dbReference type="Proteomes" id="UP000324222"/>
    </source>
</evidence>
<evidence type="ECO:0000313" key="2">
    <source>
        <dbReference type="EMBL" id="MPC40521.1"/>
    </source>
</evidence>
<evidence type="ECO:0000256" key="1">
    <source>
        <dbReference type="SAM" id="MobiDB-lite"/>
    </source>
</evidence>
<protein>
    <submittedName>
        <fullName evidence="2">Uncharacterized protein</fullName>
    </submittedName>
</protein>
<organism evidence="2 3">
    <name type="scientific">Portunus trituberculatus</name>
    <name type="common">Swimming crab</name>
    <name type="synonym">Neptunus trituberculatus</name>
    <dbReference type="NCBI Taxonomy" id="210409"/>
    <lineage>
        <taxon>Eukaryota</taxon>
        <taxon>Metazoa</taxon>
        <taxon>Ecdysozoa</taxon>
        <taxon>Arthropoda</taxon>
        <taxon>Crustacea</taxon>
        <taxon>Multicrustacea</taxon>
        <taxon>Malacostraca</taxon>
        <taxon>Eumalacostraca</taxon>
        <taxon>Eucarida</taxon>
        <taxon>Decapoda</taxon>
        <taxon>Pleocyemata</taxon>
        <taxon>Brachyura</taxon>
        <taxon>Eubrachyura</taxon>
        <taxon>Portunoidea</taxon>
        <taxon>Portunidae</taxon>
        <taxon>Portuninae</taxon>
        <taxon>Portunus</taxon>
    </lineage>
</organism>
<keyword evidence="3" id="KW-1185">Reference proteome</keyword>
<feature type="region of interest" description="Disordered" evidence="1">
    <location>
        <begin position="49"/>
        <end position="76"/>
    </location>
</feature>
<reference evidence="2 3" key="1">
    <citation type="submission" date="2019-05" db="EMBL/GenBank/DDBJ databases">
        <title>Another draft genome of Portunus trituberculatus and its Hox gene families provides insights of decapod evolution.</title>
        <authorList>
            <person name="Jeong J.-H."/>
            <person name="Song I."/>
            <person name="Kim S."/>
            <person name="Choi T."/>
            <person name="Kim D."/>
            <person name="Ryu S."/>
            <person name="Kim W."/>
        </authorList>
    </citation>
    <scope>NUCLEOTIDE SEQUENCE [LARGE SCALE GENOMIC DNA]</scope>
    <source>
        <tissue evidence="2">Muscle</tissue>
    </source>
</reference>
<proteinExistence type="predicted"/>
<comment type="caution">
    <text evidence="2">The sequence shown here is derived from an EMBL/GenBank/DDBJ whole genome shotgun (WGS) entry which is preliminary data.</text>
</comment>